<organism evidence="12 13">
    <name type="scientific">Actinomadura rudentiformis</name>
    <dbReference type="NCBI Taxonomy" id="359158"/>
    <lineage>
        <taxon>Bacteria</taxon>
        <taxon>Bacillati</taxon>
        <taxon>Actinomycetota</taxon>
        <taxon>Actinomycetes</taxon>
        <taxon>Streptosporangiales</taxon>
        <taxon>Thermomonosporaceae</taxon>
        <taxon>Actinomadura</taxon>
    </lineage>
</organism>
<evidence type="ECO:0000256" key="4">
    <source>
        <dbReference type="ARBA" id="ARBA00022679"/>
    </source>
</evidence>
<feature type="region of interest" description="Disordered" evidence="9">
    <location>
        <begin position="217"/>
        <end position="245"/>
    </location>
</feature>
<dbReference type="InterPro" id="IPR036890">
    <property type="entry name" value="HATPase_C_sf"/>
</dbReference>
<evidence type="ECO:0000313" key="12">
    <source>
        <dbReference type="EMBL" id="KAB2347985.1"/>
    </source>
</evidence>
<dbReference type="RefSeq" id="WP_151561640.1">
    <property type="nucleotide sequence ID" value="NZ_WBMT01000008.1"/>
</dbReference>
<evidence type="ECO:0000256" key="7">
    <source>
        <dbReference type="ARBA" id="ARBA00022840"/>
    </source>
</evidence>
<keyword evidence="3" id="KW-0597">Phosphoprotein</keyword>
<keyword evidence="6" id="KW-0418">Kinase</keyword>
<evidence type="ECO:0000256" key="6">
    <source>
        <dbReference type="ARBA" id="ARBA00022777"/>
    </source>
</evidence>
<name>A0A6H9YP66_9ACTN</name>
<dbReference type="GO" id="GO:0000155">
    <property type="term" value="F:phosphorelay sensor kinase activity"/>
    <property type="evidence" value="ECO:0007669"/>
    <property type="project" value="InterPro"/>
</dbReference>
<dbReference type="InterPro" id="IPR050482">
    <property type="entry name" value="Sensor_HK_TwoCompSys"/>
</dbReference>
<evidence type="ECO:0000256" key="1">
    <source>
        <dbReference type="ARBA" id="ARBA00000085"/>
    </source>
</evidence>
<evidence type="ECO:0000256" key="8">
    <source>
        <dbReference type="ARBA" id="ARBA00023012"/>
    </source>
</evidence>
<keyword evidence="7" id="KW-0067">ATP-binding</keyword>
<dbReference type="AlphaFoldDB" id="A0A6H9YP66"/>
<evidence type="ECO:0000256" key="3">
    <source>
        <dbReference type="ARBA" id="ARBA00022553"/>
    </source>
</evidence>
<dbReference type="InterPro" id="IPR011712">
    <property type="entry name" value="Sig_transdc_His_kin_sub3_dim/P"/>
</dbReference>
<protein>
    <recommendedName>
        <fullName evidence="2">histidine kinase</fullName>
        <ecNumber evidence="2">2.7.13.3</ecNumber>
    </recommendedName>
</protein>
<proteinExistence type="predicted"/>
<keyword evidence="13" id="KW-1185">Reference proteome</keyword>
<dbReference type="GO" id="GO:0016020">
    <property type="term" value="C:membrane"/>
    <property type="evidence" value="ECO:0007669"/>
    <property type="project" value="InterPro"/>
</dbReference>
<dbReference type="Proteomes" id="UP000468735">
    <property type="component" value="Unassembled WGS sequence"/>
</dbReference>
<evidence type="ECO:0000256" key="9">
    <source>
        <dbReference type="SAM" id="MobiDB-lite"/>
    </source>
</evidence>
<evidence type="ECO:0000256" key="5">
    <source>
        <dbReference type="ARBA" id="ARBA00022741"/>
    </source>
</evidence>
<dbReference type="CDD" id="cd16917">
    <property type="entry name" value="HATPase_UhpB-NarQ-NarX-like"/>
    <property type="match status" value="1"/>
</dbReference>
<accession>A0A6H9YP66</accession>
<evidence type="ECO:0000256" key="2">
    <source>
        <dbReference type="ARBA" id="ARBA00012438"/>
    </source>
</evidence>
<gene>
    <name evidence="12" type="ORF">F8566_19105</name>
</gene>
<dbReference type="EC" id="2.7.13.3" evidence="2"/>
<keyword evidence="5" id="KW-0547">Nucleotide-binding</keyword>
<evidence type="ECO:0000313" key="13">
    <source>
        <dbReference type="Proteomes" id="UP000468735"/>
    </source>
</evidence>
<dbReference type="GO" id="GO:0005524">
    <property type="term" value="F:ATP binding"/>
    <property type="evidence" value="ECO:0007669"/>
    <property type="project" value="UniProtKB-KW"/>
</dbReference>
<dbReference type="SUPFAM" id="SSF55874">
    <property type="entry name" value="ATPase domain of HSP90 chaperone/DNA topoisomerase II/histidine kinase"/>
    <property type="match status" value="1"/>
</dbReference>
<dbReference type="Pfam" id="PF02518">
    <property type="entry name" value="HATPase_c"/>
    <property type="match status" value="1"/>
</dbReference>
<keyword evidence="8" id="KW-0902">Two-component regulatory system</keyword>
<dbReference type="PANTHER" id="PTHR24421:SF10">
    <property type="entry name" value="NITRATE_NITRITE SENSOR PROTEIN NARQ"/>
    <property type="match status" value="1"/>
</dbReference>
<dbReference type="Gene3D" id="3.30.565.10">
    <property type="entry name" value="Histidine kinase-like ATPase, C-terminal domain"/>
    <property type="match status" value="1"/>
</dbReference>
<dbReference type="EMBL" id="WBMT01000008">
    <property type="protein sequence ID" value="KAB2347985.1"/>
    <property type="molecule type" value="Genomic_DNA"/>
</dbReference>
<keyword evidence="4" id="KW-0808">Transferase</keyword>
<feature type="domain" description="Signal transduction histidine kinase subgroup 3 dimerisation and phosphoacceptor" evidence="11">
    <location>
        <begin position="16"/>
        <end position="77"/>
    </location>
</feature>
<dbReference type="GO" id="GO:0046983">
    <property type="term" value="F:protein dimerization activity"/>
    <property type="evidence" value="ECO:0007669"/>
    <property type="project" value="InterPro"/>
</dbReference>
<dbReference type="InterPro" id="IPR003594">
    <property type="entry name" value="HATPase_dom"/>
</dbReference>
<dbReference type="Gene3D" id="1.20.5.1930">
    <property type="match status" value="1"/>
</dbReference>
<sequence>MSSRPVHDQCRHQAIRDLHDVLGSGITIIYVQAATALALSGTSDGFDRATTALAAIKTTSKELAAEVHALVASLNTTEPSSTADTAPGQQGTGLNQVAALIKEMANCGLTIHLEMSVERPVPPAVDQTAYRIVQESVTNILRHAGPTTVSIRIVHKTDAVLVEITNAPPNRDDHHALSRGGYGITGMRHRAEALGGSLQAEPLQDGGFRVYAQLPTGTPNLPAKTSPGPAADTGTDMYVPRTTTA</sequence>
<dbReference type="OrthoDB" id="227596at2"/>
<evidence type="ECO:0000259" key="11">
    <source>
        <dbReference type="Pfam" id="PF07730"/>
    </source>
</evidence>
<feature type="domain" description="Histidine kinase/HSP90-like ATPase" evidence="10">
    <location>
        <begin position="128"/>
        <end position="216"/>
    </location>
</feature>
<comment type="caution">
    <text evidence="12">The sequence shown here is derived from an EMBL/GenBank/DDBJ whole genome shotgun (WGS) entry which is preliminary data.</text>
</comment>
<dbReference type="PANTHER" id="PTHR24421">
    <property type="entry name" value="NITRATE/NITRITE SENSOR PROTEIN NARX-RELATED"/>
    <property type="match status" value="1"/>
</dbReference>
<dbReference type="Pfam" id="PF07730">
    <property type="entry name" value="HisKA_3"/>
    <property type="match status" value="1"/>
</dbReference>
<evidence type="ECO:0000259" key="10">
    <source>
        <dbReference type="Pfam" id="PF02518"/>
    </source>
</evidence>
<comment type="catalytic activity">
    <reaction evidence="1">
        <text>ATP + protein L-histidine = ADP + protein N-phospho-L-histidine.</text>
        <dbReference type="EC" id="2.7.13.3"/>
    </reaction>
</comment>
<reference evidence="12 13" key="1">
    <citation type="submission" date="2019-09" db="EMBL/GenBank/DDBJ databases">
        <title>Actinomadura physcomitrii sp. nov., a novel actinomycete isolated from moss [Physcomitrium sphaericum (Ludw) Fuernr].</title>
        <authorList>
            <person name="Zhuang X."/>
            <person name="Liu C."/>
        </authorList>
    </citation>
    <scope>NUCLEOTIDE SEQUENCE [LARGE SCALE GENOMIC DNA]</scope>
    <source>
        <strain evidence="12 13">HMC1</strain>
    </source>
</reference>